<gene>
    <name evidence="3" type="ORF">ACFQI8_17010</name>
</gene>
<protein>
    <submittedName>
        <fullName evidence="3">DUF58 domain-containing protein</fullName>
    </submittedName>
</protein>
<evidence type="ECO:0000259" key="2">
    <source>
        <dbReference type="Pfam" id="PF01882"/>
    </source>
</evidence>
<dbReference type="AlphaFoldDB" id="A0ABD5XS22"/>
<dbReference type="PANTHER" id="PTHR33608">
    <property type="entry name" value="BLL2464 PROTEIN"/>
    <property type="match status" value="1"/>
</dbReference>
<evidence type="ECO:0000256" key="1">
    <source>
        <dbReference type="SAM" id="MobiDB-lite"/>
    </source>
</evidence>
<feature type="region of interest" description="Disordered" evidence="1">
    <location>
        <begin position="313"/>
        <end position="341"/>
    </location>
</feature>
<reference evidence="3 4" key="1">
    <citation type="journal article" date="2019" name="Int. J. Syst. Evol. Microbiol.">
        <title>The Global Catalogue of Microorganisms (GCM) 10K type strain sequencing project: providing services to taxonomists for standard genome sequencing and annotation.</title>
        <authorList>
            <consortium name="The Broad Institute Genomics Platform"/>
            <consortium name="The Broad Institute Genome Sequencing Center for Infectious Disease"/>
            <person name="Wu L."/>
            <person name="Ma J."/>
        </authorList>
    </citation>
    <scope>NUCLEOTIDE SEQUENCE [LARGE SCALE GENOMIC DNA]</scope>
    <source>
        <strain evidence="3 4">DSM 26526</strain>
    </source>
</reference>
<dbReference type="RefSeq" id="WP_390246891.1">
    <property type="nucleotide sequence ID" value="NZ_JBHTAB010000011.1"/>
</dbReference>
<feature type="compositionally biased region" description="Basic and acidic residues" evidence="1">
    <location>
        <begin position="329"/>
        <end position="341"/>
    </location>
</feature>
<dbReference type="PANTHER" id="PTHR33608:SF6">
    <property type="entry name" value="BLL2464 PROTEIN"/>
    <property type="match status" value="1"/>
</dbReference>
<evidence type="ECO:0000313" key="4">
    <source>
        <dbReference type="Proteomes" id="UP001596460"/>
    </source>
</evidence>
<dbReference type="Proteomes" id="UP001596460">
    <property type="component" value="Unassembled WGS sequence"/>
</dbReference>
<evidence type="ECO:0000313" key="3">
    <source>
        <dbReference type="EMBL" id="MFC7131072.1"/>
    </source>
</evidence>
<organism evidence="3 4">
    <name type="scientific">Haloferax chudinovii</name>
    <dbReference type="NCBI Taxonomy" id="1109010"/>
    <lineage>
        <taxon>Archaea</taxon>
        <taxon>Methanobacteriati</taxon>
        <taxon>Methanobacteriota</taxon>
        <taxon>Stenosarchaea group</taxon>
        <taxon>Halobacteria</taxon>
        <taxon>Halobacteriales</taxon>
        <taxon>Haloferacaceae</taxon>
        <taxon>Haloferax</taxon>
    </lineage>
</organism>
<dbReference type="InterPro" id="IPR002881">
    <property type="entry name" value="DUF58"/>
</dbReference>
<feature type="domain" description="DUF58" evidence="2">
    <location>
        <begin position="201"/>
        <end position="317"/>
    </location>
</feature>
<accession>A0ABD5XS22</accession>
<comment type="caution">
    <text evidence="3">The sequence shown here is derived from an EMBL/GenBank/DDBJ whole genome shotgun (WGS) entry which is preliminary data.</text>
</comment>
<dbReference type="EMBL" id="JBHTAB010000011">
    <property type="protein sequence ID" value="MFC7131072.1"/>
    <property type="molecule type" value="Genomic_DNA"/>
</dbReference>
<keyword evidence="4" id="KW-1185">Reference proteome</keyword>
<dbReference type="Pfam" id="PF01882">
    <property type="entry name" value="DUF58"/>
    <property type="match status" value="1"/>
</dbReference>
<proteinExistence type="predicted"/>
<name>A0ABD5XS22_9EURY</name>
<sequence>MLPTRRWAALAGVACFLAVYAVVLDESTPLVAACGLAAWLVVAQVDAVGAMRAVDRDLSATVSVEPTSVFVGDRAAVTLTASLSEAVDAPVEVELVAPPSVNAPERPRRTVAFDPSETEGSVTCSVEFPVAGRIAFDEVAVDIEGRAGFFTETVTLDLDARCLVEPPAPDGIHVGRGGELVGATFGDHASDQTGPGLVPHETRQYLPGDTLSQVDWKTTARMNHPHIREFESESDYLLSLVVDCGSHMNRGPTGRTMLSYAREVALGLVDAAESHADPVSAQFVGDAATTWEFGPSSSSNAYQTVRRRLLAIAPTTSPHRPVGASRPVAPEDARKRSRRLDGDDSAFAATLRPYLSDGESYVSRVSDRPLFDAVKSACSRSDRQDHLVLVTDDSAKVETYEAVVVASKRSSQTSVFLTPTTFFDDAAESETVDAGGAGGARDADAAGFVAFEEFRKRLERLPNVTAYEVAPKSAMALATGRATAAE</sequence>